<evidence type="ECO:0000256" key="1">
    <source>
        <dbReference type="SAM" id="MobiDB-lite"/>
    </source>
</evidence>
<accession>A0ABP0USD0</accession>
<name>A0ABP0USD0_9BRYO</name>
<proteinExistence type="predicted"/>
<sequence length="81" mass="9264">MLRRLLQQQEEPHRGALKQKMSAEVGSCLQQMAAFKKSVVGLPAYQAFAVMMRSKMKWEKVRGTAAGTPERVREETENNRK</sequence>
<protein>
    <submittedName>
        <fullName evidence="2">Uncharacterized protein</fullName>
    </submittedName>
</protein>
<gene>
    <name evidence="2" type="ORF">CSSPTR1EN2_LOCUS19396</name>
</gene>
<feature type="region of interest" description="Disordered" evidence="1">
    <location>
        <begin position="60"/>
        <end position="81"/>
    </location>
</feature>
<dbReference type="EMBL" id="OZ019898">
    <property type="protein sequence ID" value="CAK9228764.1"/>
    <property type="molecule type" value="Genomic_DNA"/>
</dbReference>
<evidence type="ECO:0000313" key="3">
    <source>
        <dbReference type="Proteomes" id="UP001497512"/>
    </source>
</evidence>
<keyword evidence="3" id="KW-1185">Reference proteome</keyword>
<organism evidence="2 3">
    <name type="scientific">Sphagnum troendelagicum</name>
    <dbReference type="NCBI Taxonomy" id="128251"/>
    <lineage>
        <taxon>Eukaryota</taxon>
        <taxon>Viridiplantae</taxon>
        <taxon>Streptophyta</taxon>
        <taxon>Embryophyta</taxon>
        <taxon>Bryophyta</taxon>
        <taxon>Sphagnophytina</taxon>
        <taxon>Sphagnopsida</taxon>
        <taxon>Sphagnales</taxon>
        <taxon>Sphagnaceae</taxon>
        <taxon>Sphagnum</taxon>
    </lineage>
</organism>
<reference evidence="2" key="1">
    <citation type="submission" date="2024-02" db="EMBL/GenBank/DDBJ databases">
        <authorList>
            <consortium name="ELIXIR-Norway"/>
            <consortium name="Elixir Norway"/>
        </authorList>
    </citation>
    <scope>NUCLEOTIDE SEQUENCE</scope>
</reference>
<dbReference type="Proteomes" id="UP001497512">
    <property type="component" value="Chromosome 6"/>
</dbReference>
<evidence type="ECO:0000313" key="2">
    <source>
        <dbReference type="EMBL" id="CAK9228764.1"/>
    </source>
</evidence>
<feature type="compositionally biased region" description="Basic and acidic residues" evidence="1">
    <location>
        <begin position="70"/>
        <end position="81"/>
    </location>
</feature>